<proteinExistence type="predicted"/>
<keyword evidence="3" id="KW-1185">Reference proteome</keyword>
<dbReference type="SUPFAM" id="SSF52141">
    <property type="entry name" value="Uracil-DNA glycosylase-like"/>
    <property type="match status" value="1"/>
</dbReference>
<evidence type="ECO:0000313" key="3">
    <source>
        <dbReference type="Proteomes" id="UP001385499"/>
    </source>
</evidence>
<sequence>MARTGETGEQLADLRADIAACRICVETPRKAALPHEPRPVVQLSQTARICICGQAPGTRVHQSGKPFTDPSGDRLRSWMGVEPEVFYDTARISIVPMGLCFPGLDAKGGDLPPRPECRAQWHDRIFAVMPQVELILVIGQYAQAYHLGGEKKKTLTETVANWSEYLGSERTPAILPMPHPSWRNNSWLKKNPWFEAELLPVLKQKIAQLV</sequence>
<feature type="domain" description="Uracil-DNA glycosylase-like" evidence="1">
    <location>
        <begin position="40"/>
        <end position="203"/>
    </location>
</feature>
<dbReference type="Gene3D" id="3.40.470.10">
    <property type="entry name" value="Uracil-DNA glycosylase-like domain"/>
    <property type="match status" value="1"/>
</dbReference>
<evidence type="ECO:0000313" key="2">
    <source>
        <dbReference type="EMBL" id="MEJ8474100.1"/>
    </source>
</evidence>
<dbReference type="CDD" id="cd10033">
    <property type="entry name" value="UDG_like"/>
    <property type="match status" value="1"/>
</dbReference>
<dbReference type="EMBL" id="JBAKIA010000004">
    <property type="protein sequence ID" value="MEJ8474100.1"/>
    <property type="molecule type" value="Genomic_DNA"/>
</dbReference>
<accession>A0ABU8TIW5</accession>
<dbReference type="InterPro" id="IPR036895">
    <property type="entry name" value="Uracil-DNA_glycosylase-like_sf"/>
</dbReference>
<dbReference type="SMART" id="SM00987">
    <property type="entry name" value="UreE_C"/>
    <property type="match status" value="1"/>
</dbReference>
<name>A0ABU8TIW5_9HYPH</name>
<protein>
    <submittedName>
        <fullName evidence="2">Uracil-DNA glycosylase family protein</fullName>
    </submittedName>
</protein>
<dbReference type="PANTHER" id="PTHR42160:SF1">
    <property type="entry name" value="URACIL-DNA GLYCOSYLASE SUPERFAMILY PROTEIN"/>
    <property type="match status" value="1"/>
</dbReference>
<dbReference type="InterPro" id="IPR005122">
    <property type="entry name" value="Uracil-DNA_glycosylase-like"/>
</dbReference>
<organism evidence="2 3">
    <name type="scientific">Roseibium algae</name>
    <dbReference type="NCBI Taxonomy" id="3123038"/>
    <lineage>
        <taxon>Bacteria</taxon>
        <taxon>Pseudomonadati</taxon>
        <taxon>Pseudomonadota</taxon>
        <taxon>Alphaproteobacteria</taxon>
        <taxon>Hyphomicrobiales</taxon>
        <taxon>Stappiaceae</taxon>
        <taxon>Roseibium</taxon>
    </lineage>
</organism>
<dbReference type="Proteomes" id="UP001385499">
    <property type="component" value="Unassembled WGS sequence"/>
</dbReference>
<dbReference type="Pfam" id="PF03167">
    <property type="entry name" value="UDG"/>
    <property type="match status" value="1"/>
</dbReference>
<gene>
    <name evidence="2" type="ORF">V6575_08360</name>
</gene>
<dbReference type="RefSeq" id="WP_340273805.1">
    <property type="nucleotide sequence ID" value="NZ_JBAKIA010000004.1"/>
</dbReference>
<reference evidence="2 3" key="1">
    <citation type="submission" date="2024-02" db="EMBL/GenBank/DDBJ databases">
        <title>Roseibium algae sp. nov., isolated from marine alga (Grateloupia sp.), showing potential in myo-inositol conversion.</title>
        <authorList>
            <person name="Wang Y."/>
        </authorList>
    </citation>
    <scope>NUCLEOTIDE SEQUENCE [LARGE SCALE GENOMIC DNA]</scope>
    <source>
        <strain evidence="2 3">H3510</strain>
    </source>
</reference>
<dbReference type="SMART" id="SM00986">
    <property type="entry name" value="UDG"/>
    <property type="match status" value="1"/>
</dbReference>
<dbReference type="PANTHER" id="PTHR42160">
    <property type="entry name" value="URACIL-DNA GLYCOSYLASE SUPERFAMILY PROTEIN"/>
    <property type="match status" value="1"/>
</dbReference>
<evidence type="ECO:0000259" key="1">
    <source>
        <dbReference type="SMART" id="SM00986"/>
    </source>
</evidence>
<comment type="caution">
    <text evidence="2">The sequence shown here is derived from an EMBL/GenBank/DDBJ whole genome shotgun (WGS) entry which is preliminary data.</text>
</comment>
<dbReference type="InterPro" id="IPR047124">
    <property type="entry name" value="HI_0220.2"/>
</dbReference>